<evidence type="ECO:0000313" key="2">
    <source>
        <dbReference type="Proteomes" id="UP000186817"/>
    </source>
</evidence>
<dbReference type="AlphaFoldDB" id="A0A1Q9EEP1"/>
<comment type="caution">
    <text evidence="1">The sequence shown here is derived from an EMBL/GenBank/DDBJ whole genome shotgun (WGS) entry which is preliminary data.</text>
</comment>
<evidence type="ECO:0000313" key="1">
    <source>
        <dbReference type="EMBL" id="OLQ05890.1"/>
    </source>
</evidence>
<protein>
    <submittedName>
        <fullName evidence="1">Uncharacterized protein</fullName>
    </submittedName>
</protein>
<organism evidence="1 2">
    <name type="scientific">Symbiodinium microadriaticum</name>
    <name type="common">Dinoflagellate</name>
    <name type="synonym">Zooxanthella microadriatica</name>
    <dbReference type="NCBI Taxonomy" id="2951"/>
    <lineage>
        <taxon>Eukaryota</taxon>
        <taxon>Sar</taxon>
        <taxon>Alveolata</taxon>
        <taxon>Dinophyceae</taxon>
        <taxon>Suessiales</taxon>
        <taxon>Symbiodiniaceae</taxon>
        <taxon>Symbiodinium</taxon>
    </lineage>
</organism>
<dbReference type="EMBL" id="LSRX01000173">
    <property type="protein sequence ID" value="OLQ05890.1"/>
    <property type="molecule type" value="Genomic_DNA"/>
</dbReference>
<proteinExistence type="predicted"/>
<name>A0A1Q9EEP1_SYMMI</name>
<reference evidence="1 2" key="1">
    <citation type="submission" date="2016-02" db="EMBL/GenBank/DDBJ databases">
        <title>Genome analysis of coral dinoflagellate symbionts highlights evolutionary adaptations to a symbiotic lifestyle.</title>
        <authorList>
            <person name="Aranda M."/>
            <person name="Li Y."/>
            <person name="Liew Y.J."/>
            <person name="Baumgarten S."/>
            <person name="Simakov O."/>
            <person name="Wilson M."/>
            <person name="Piel J."/>
            <person name="Ashoor H."/>
            <person name="Bougouffa S."/>
            <person name="Bajic V.B."/>
            <person name="Ryu T."/>
            <person name="Ravasi T."/>
            <person name="Bayer T."/>
            <person name="Micklem G."/>
            <person name="Kim H."/>
            <person name="Bhak J."/>
            <person name="Lajeunesse T.C."/>
            <person name="Voolstra C.R."/>
        </authorList>
    </citation>
    <scope>NUCLEOTIDE SEQUENCE [LARGE SCALE GENOMIC DNA]</scope>
    <source>
        <strain evidence="1 2">CCMP2467</strain>
    </source>
</reference>
<dbReference type="Proteomes" id="UP000186817">
    <property type="component" value="Unassembled WGS sequence"/>
</dbReference>
<keyword evidence="2" id="KW-1185">Reference proteome</keyword>
<sequence length="129" mass="14332">MFFLVMPAMKTHAPMPNTYQRPMCSCVPFCILTPTPRVCISGLFCVILTGELSGLNRRDLCVYVIYGNEHLETPCPVAALVLTAMSSAAVLTNTMLILWSQAKKKIHGAKERFIDYSVPYQSLEVLSCL</sequence>
<gene>
    <name evidence="1" type="ORF">AK812_SmicGene10879</name>
</gene>
<accession>A0A1Q9EEP1</accession>